<feature type="transmembrane region" description="Helical" evidence="1">
    <location>
        <begin position="20"/>
        <end position="40"/>
    </location>
</feature>
<keyword evidence="4" id="KW-1185">Reference proteome</keyword>
<reference evidence="2" key="3">
    <citation type="submission" date="2020-11" db="EMBL/GenBank/DDBJ databases">
        <authorList>
            <person name="Lee S.D."/>
        </authorList>
    </citation>
    <scope>NUCLEOTIDE SEQUENCE</scope>
    <source>
        <strain evidence="2">SAP-2</strain>
    </source>
</reference>
<reference evidence="2" key="4">
    <citation type="submission" date="2022-09" db="EMBL/GenBank/DDBJ databases">
        <title>Rouxiella aceris sp. nov., isolated from tree sap and emended description of the genus Rhouxiella.</title>
        <authorList>
            <person name="Kim I.S."/>
        </authorList>
    </citation>
    <scope>NUCLEOTIDE SEQUENCE</scope>
    <source>
        <strain evidence="2">SAP-2</strain>
    </source>
</reference>
<dbReference type="Proteomes" id="UP000705283">
    <property type="component" value="Unassembled WGS sequence"/>
</dbReference>
<evidence type="ECO:0000313" key="3">
    <source>
        <dbReference type="EMBL" id="ORJ20867.1"/>
    </source>
</evidence>
<evidence type="ECO:0000313" key="2">
    <source>
        <dbReference type="EMBL" id="MBF6637782.1"/>
    </source>
</evidence>
<dbReference type="AlphaFoldDB" id="A0AA41BX85"/>
<reference evidence="3 4" key="2">
    <citation type="journal article" date="2017" name="Int. J. Syst. Evol. Microbiol.">
        <title>Rouxiella badensis sp. nov. and Rouxiella silvae sp. nov. isolated from peat bog soil in Germany and emendation of the genus description.</title>
        <authorList>
            <person name="Le Fleche-Mateos A."/>
            <person name="Kugler J.H."/>
            <person name="Hansen S.H."/>
            <person name="Syldatk C."/>
            <person name="Hausmann R."/>
            <person name="Lomprez F."/>
            <person name="Vandenbogaert M."/>
            <person name="Manuguerra J.C."/>
            <person name="Grimont P.A."/>
        </authorList>
    </citation>
    <scope>NUCLEOTIDE SEQUENCE [LARGE SCALE GENOMIC DNA]</scope>
    <source>
        <strain evidence="3 4">213</strain>
    </source>
</reference>
<sequence>MSKQQNREEIVKWLRNMDSLKRWFCIIGVVLALCALVNYFHAESGSSGLILQLLLAAGCMGYCLFLSHKITQIESDLHQHQ</sequence>
<gene>
    <name evidence="3" type="ORF">BS639_12925</name>
    <name evidence="2" type="ORF">ITX54_14040</name>
</gene>
<protein>
    <submittedName>
        <fullName evidence="2">Uncharacterized protein</fullName>
    </submittedName>
</protein>
<dbReference type="EMBL" id="MRWD01000028">
    <property type="protein sequence ID" value="ORJ20867.1"/>
    <property type="molecule type" value="Genomic_DNA"/>
</dbReference>
<organism evidence="2 5">
    <name type="scientific">Rouxiella silvae</name>
    <dbReference type="NCBI Taxonomy" id="1646373"/>
    <lineage>
        <taxon>Bacteria</taxon>
        <taxon>Pseudomonadati</taxon>
        <taxon>Pseudomonadota</taxon>
        <taxon>Gammaproteobacteria</taxon>
        <taxon>Enterobacterales</taxon>
        <taxon>Yersiniaceae</taxon>
        <taxon>Rouxiella</taxon>
    </lineage>
</organism>
<dbReference type="RefSeq" id="WP_084983263.1">
    <property type="nucleotide sequence ID" value="NZ_CBCSCF010000003.1"/>
</dbReference>
<dbReference type="Proteomes" id="UP000192722">
    <property type="component" value="Unassembled WGS sequence"/>
</dbReference>
<evidence type="ECO:0000313" key="5">
    <source>
        <dbReference type="Proteomes" id="UP000705283"/>
    </source>
</evidence>
<evidence type="ECO:0000313" key="4">
    <source>
        <dbReference type="Proteomes" id="UP000192722"/>
    </source>
</evidence>
<accession>A0AA41BX85</accession>
<feature type="transmembrane region" description="Helical" evidence="1">
    <location>
        <begin position="46"/>
        <end position="65"/>
    </location>
</feature>
<keyword evidence="1" id="KW-1133">Transmembrane helix</keyword>
<comment type="caution">
    <text evidence="2">The sequence shown here is derived from an EMBL/GenBank/DDBJ whole genome shotgun (WGS) entry which is preliminary data.</text>
</comment>
<keyword evidence="1" id="KW-0472">Membrane</keyword>
<proteinExistence type="predicted"/>
<keyword evidence="1" id="KW-0812">Transmembrane</keyword>
<evidence type="ECO:0000256" key="1">
    <source>
        <dbReference type="SAM" id="Phobius"/>
    </source>
</evidence>
<name>A0AA41BX85_9GAMM</name>
<reference evidence="3" key="1">
    <citation type="submission" date="2016-12" db="EMBL/GenBank/DDBJ databases">
        <authorList>
            <person name="Le Fleche-Mateos A."/>
        </authorList>
    </citation>
    <scope>NUCLEOTIDE SEQUENCE</scope>
    <source>
        <strain evidence="3">213</strain>
    </source>
</reference>
<dbReference type="EMBL" id="JADMKS010000005">
    <property type="protein sequence ID" value="MBF6637782.1"/>
    <property type="molecule type" value="Genomic_DNA"/>
</dbReference>